<accession>A0A4S8KQ27</accession>
<dbReference type="AlphaFoldDB" id="A0A4S8KQ27"/>
<evidence type="ECO:0000313" key="2">
    <source>
        <dbReference type="Proteomes" id="UP000297245"/>
    </source>
</evidence>
<proteinExistence type="predicted"/>
<gene>
    <name evidence="1" type="ORF">K435DRAFT_877475</name>
</gene>
<reference evidence="1 2" key="1">
    <citation type="journal article" date="2019" name="Nat. Ecol. Evol.">
        <title>Megaphylogeny resolves global patterns of mushroom evolution.</title>
        <authorList>
            <person name="Varga T."/>
            <person name="Krizsan K."/>
            <person name="Foldi C."/>
            <person name="Dima B."/>
            <person name="Sanchez-Garcia M."/>
            <person name="Sanchez-Ramirez S."/>
            <person name="Szollosi G.J."/>
            <person name="Szarkandi J.G."/>
            <person name="Papp V."/>
            <person name="Albert L."/>
            <person name="Andreopoulos W."/>
            <person name="Angelini C."/>
            <person name="Antonin V."/>
            <person name="Barry K.W."/>
            <person name="Bougher N.L."/>
            <person name="Buchanan P."/>
            <person name="Buyck B."/>
            <person name="Bense V."/>
            <person name="Catcheside P."/>
            <person name="Chovatia M."/>
            <person name="Cooper J."/>
            <person name="Damon W."/>
            <person name="Desjardin D."/>
            <person name="Finy P."/>
            <person name="Geml J."/>
            <person name="Haridas S."/>
            <person name="Hughes K."/>
            <person name="Justo A."/>
            <person name="Karasinski D."/>
            <person name="Kautmanova I."/>
            <person name="Kiss B."/>
            <person name="Kocsube S."/>
            <person name="Kotiranta H."/>
            <person name="LaButti K.M."/>
            <person name="Lechner B.E."/>
            <person name="Liimatainen K."/>
            <person name="Lipzen A."/>
            <person name="Lukacs Z."/>
            <person name="Mihaltcheva S."/>
            <person name="Morgado L.N."/>
            <person name="Niskanen T."/>
            <person name="Noordeloos M.E."/>
            <person name="Ohm R.A."/>
            <person name="Ortiz-Santana B."/>
            <person name="Ovrebo C."/>
            <person name="Racz N."/>
            <person name="Riley R."/>
            <person name="Savchenko A."/>
            <person name="Shiryaev A."/>
            <person name="Soop K."/>
            <person name="Spirin V."/>
            <person name="Szebenyi C."/>
            <person name="Tomsovsky M."/>
            <person name="Tulloss R.E."/>
            <person name="Uehling J."/>
            <person name="Grigoriev I.V."/>
            <person name="Vagvolgyi C."/>
            <person name="Papp T."/>
            <person name="Martin F.M."/>
            <person name="Miettinen O."/>
            <person name="Hibbett D.S."/>
            <person name="Nagy L.G."/>
        </authorList>
    </citation>
    <scope>NUCLEOTIDE SEQUENCE [LARGE SCALE GENOMIC DNA]</scope>
    <source>
        <strain evidence="1 2">CBS 962.96</strain>
    </source>
</reference>
<evidence type="ECO:0000313" key="1">
    <source>
        <dbReference type="EMBL" id="THU77730.1"/>
    </source>
</evidence>
<keyword evidence="2" id="KW-1185">Reference proteome</keyword>
<protein>
    <submittedName>
        <fullName evidence="1">Uncharacterized protein</fullName>
    </submittedName>
</protein>
<dbReference type="Proteomes" id="UP000297245">
    <property type="component" value="Unassembled WGS sequence"/>
</dbReference>
<organism evidence="1 2">
    <name type="scientific">Dendrothele bispora (strain CBS 962.96)</name>
    <dbReference type="NCBI Taxonomy" id="1314807"/>
    <lineage>
        <taxon>Eukaryota</taxon>
        <taxon>Fungi</taxon>
        <taxon>Dikarya</taxon>
        <taxon>Basidiomycota</taxon>
        <taxon>Agaricomycotina</taxon>
        <taxon>Agaricomycetes</taxon>
        <taxon>Agaricomycetidae</taxon>
        <taxon>Agaricales</taxon>
        <taxon>Agaricales incertae sedis</taxon>
        <taxon>Dendrothele</taxon>
    </lineage>
</organism>
<dbReference type="OrthoDB" id="167809at2759"/>
<name>A0A4S8KQ27_DENBC</name>
<sequence length="188" mass="21213">MHNGVYFQYFSPSIRDVVGSMKLESYVRLKSGTIAIPVLSFTNDNFPKLIVAFFTSTPLNGKNTIELIRTVKDALQIDDNFFNLLELGGVVHEPGIIPLKGSDPKHRFFIYKNLILRVREGVYVCNLPNFPMVTNPTLTLVTLTLRLSKTILPRTVPVSDEEDVVYVIDQTGDRIKVFISNHAGVKMR</sequence>
<dbReference type="EMBL" id="ML180353">
    <property type="protein sequence ID" value="THU77730.1"/>
    <property type="molecule type" value="Genomic_DNA"/>
</dbReference>